<gene>
    <name evidence="1" type="ordered locus">Deba_0251</name>
</gene>
<reference evidence="1 2" key="1">
    <citation type="journal article" date="2010" name="Stand. Genomic Sci.">
        <title>Complete genome sequence of Desulfarculus baarsii type strain (2st14).</title>
        <authorList>
            <person name="Sun H."/>
            <person name="Spring S."/>
            <person name="Lapidus A."/>
            <person name="Davenport K."/>
            <person name="Del Rio T.G."/>
            <person name="Tice H."/>
            <person name="Nolan M."/>
            <person name="Copeland A."/>
            <person name="Cheng J.F."/>
            <person name="Lucas S."/>
            <person name="Tapia R."/>
            <person name="Goodwin L."/>
            <person name="Pitluck S."/>
            <person name="Ivanova N."/>
            <person name="Pagani I."/>
            <person name="Mavromatis K."/>
            <person name="Ovchinnikova G."/>
            <person name="Pati A."/>
            <person name="Chen A."/>
            <person name="Palaniappan K."/>
            <person name="Hauser L."/>
            <person name="Chang Y.J."/>
            <person name="Jeffries C.D."/>
            <person name="Detter J.C."/>
            <person name="Han C."/>
            <person name="Rohde M."/>
            <person name="Brambilla E."/>
            <person name="Goker M."/>
            <person name="Woyke T."/>
            <person name="Bristow J."/>
            <person name="Eisen J.A."/>
            <person name="Markowitz V."/>
            <person name="Hugenholtz P."/>
            <person name="Kyrpides N.C."/>
            <person name="Klenk H.P."/>
            <person name="Land M."/>
        </authorList>
    </citation>
    <scope>NUCLEOTIDE SEQUENCE [LARGE SCALE GENOMIC DNA]</scope>
    <source>
        <strain evidence="2">ATCC 33931 / DSM 2075 / LMG 7858 / VKM B-1802 / 2st14</strain>
    </source>
</reference>
<evidence type="ECO:0000313" key="1">
    <source>
        <dbReference type="EMBL" id="ADK83628.1"/>
    </source>
</evidence>
<protein>
    <submittedName>
        <fullName evidence="1">Uncharacterized protein</fullName>
    </submittedName>
</protein>
<dbReference type="Proteomes" id="UP000009047">
    <property type="component" value="Chromosome"/>
</dbReference>
<dbReference type="STRING" id="644282.Deba_0251"/>
<keyword evidence="2" id="KW-1185">Reference proteome</keyword>
<dbReference type="KEGG" id="dbr:Deba_0251"/>
<accession>E1QGB6</accession>
<dbReference type="HOGENOM" id="CLU_2368246_0_0_7"/>
<evidence type="ECO:0000313" key="2">
    <source>
        <dbReference type="Proteomes" id="UP000009047"/>
    </source>
</evidence>
<dbReference type="EMBL" id="CP002085">
    <property type="protein sequence ID" value="ADK83628.1"/>
    <property type="molecule type" value="Genomic_DNA"/>
</dbReference>
<dbReference type="AlphaFoldDB" id="E1QGB6"/>
<sequence length="95" mass="10597">MTEEQFNPEIYQHVQTLLAKARQLCQLSGEYGDANEFVLRHGQDIKAVTDGLEAILPFWASMAESAGVSAELCDNVTRQLALIKHRLTTRAGSRH</sequence>
<name>E1QGB6_DESB2</name>
<proteinExistence type="predicted"/>
<organism evidence="1 2">
    <name type="scientific">Desulfarculus baarsii (strain ATCC 33931 / DSM 2075 / LMG 7858 / VKM B-1802 / 2st14)</name>
    <dbReference type="NCBI Taxonomy" id="644282"/>
    <lineage>
        <taxon>Bacteria</taxon>
        <taxon>Pseudomonadati</taxon>
        <taxon>Thermodesulfobacteriota</taxon>
        <taxon>Desulfarculia</taxon>
        <taxon>Desulfarculales</taxon>
        <taxon>Desulfarculaceae</taxon>
        <taxon>Desulfarculus</taxon>
    </lineage>
</organism>